<evidence type="ECO:0000313" key="3">
    <source>
        <dbReference type="EMBL" id="QDU22549.1"/>
    </source>
</evidence>
<name>A0A517XYG5_9BACT</name>
<dbReference type="KEGG" id="uli:ETAA1_45320"/>
<accession>A0A517XYG5</accession>
<keyword evidence="1" id="KW-0472">Membrane</keyword>
<feature type="transmembrane region" description="Helical" evidence="1">
    <location>
        <begin position="940"/>
        <end position="959"/>
    </location>
</feature>
<feature type="signal peptide" evidence="2">
    <location>
        <begin position="1"/>
        <end position="21"/>
    </location>
</feature>
<proteinExistence type="predicted"/>
<organism evidence="3 4">
    <name type="scientific">Urbifossiella limnaea</name>
    <dbReference type="NCBI Taxonomy" id="2528023"/>
    <lineage>
        <taxon>Bacteria</taxon>
        <taxon>Pseudomonadati</taxon>
        <taxon>Planctomycetota</taxon>
        <taxon>Planctomycetia</taxon>
        <taxon>Gemmatales</taxon>
        <taxon>Gemmataceae</taxon>
        <taxon>Urbifossiella</taxon>
    </lineage>
</organism>
<evidence type="ECO:0000256" key="2">
    <source>
        <dbReference type="SAM" id="SignalP"/>
    </source>
</evidence>
<keyword evidence="1" id="KW-0812">Transmembrane</keyword>
<keyword evidence="4" id="KW-1185">Reference proteome</keyword>
<feature type="chain" id="PRO_5021799524" evidence="2">
    <location>
        <begin position="22"/>
        <end position="1813"/>
    </location>
</feature>
<feature type="transmembrane region" description="Helical" evidence="1">
    <location>
        <begin position="913"/>
        <end position="933"/>
    </location>
</feature>
<evidence type="ECO:0000313" key="4">
    <source>
        <dbReference type="Proteomes" id="UP000319576"/>
    </source>
</evidence>
<reference evidence="3 4" key="1">
    <citation type="submission" date="2019-02" db="EMBL/GenBank/DDBJ databases">
        <title>Deep-cultivation of Planctomycetes and their phenomic and genomic characterization uncovers novel biology.</title>
        <authorList>
            <person name="Wiegand S."/>
            <person name="Jogler M."/>
            <person name="Boedeker C."/>
            <person name="Pinto D."/>
            <person name="Vollmers J."/>
            <person name="Rivas-Marin E."/>
            <person name="Kohn T."/>
            <person name="Peeters S.H."/>
            <person name="Heuer A."/>
            <person name="Rast P."/>
            <person name="Oberbeckmann S."/>
            <person name="Bunk B."/>
            <person name="Jeske O."/>
            <person name="Meyerdierks A."/>
            <person name="Storesund J.E."/>
            <person name="Kallscheuer N."/>
            <person name="Luecker S."/>
            <person name="Lage O.M."/>
            <person name="Pohl T."/>
            <person name="Merkel B.J."/>
            <person name="Hornburger P."/>
            <person name="Mueller R.-W."/>
            <person name="Bruemmer F."/>
            <person name="Labrenz M."/>
            <person name="Spormann A.M."/>
            <person name="Op den Camp H."/>
            <person name="Overmann J."/>
            <person name="Amann R."/>
            <person name="Jetten M.S.M."/>
            <person name="Mascher T."/>
            <person name="Medema M.H."/>
            <person name="Devos D.P."/>
            <person name="Kaster A.-K."/>
            <person name="Ovreas L."/>
            <person name="Rohde M."/>
            <person name="Galperin M.Y."/>
            <person name="Jogler C."/>
        </authorList>
    </citation>
    <scope>NUCLEOTIDE SEQUENCE [LARGE SCALE GENOMIC DNA]</scope>
    <source>
        <strain evidence="3 4">ETA_A1</strain>
    </source>
</reference>
<dbReference type="Proteomes" id="UP000319576">
    <property type="component" value="Chromosome"/>
</dbReference>
<dbReference type="RefSeq" id="WP_202920328.1">
    <property type="nucleotide sequence ID" value="NZ_CP036273.1"/>
</dbReference>
<feature type="transmembrane region" description="Helical" evidence="1">
    <location>
        <begin position="1777"/>
        <end position="1803"/>
    </location>
</feature>
<gene>
    <name evidence="3" type="ORF">ETAA1_45320</name>
</gene>
<keyword evidence="2" id="KW-0732">Signal</keyword>
<sequence length="1813" mass="185202" precursor="true">MSRPRLLLIGVAAVIAAVATASPPAARGPAGMAAAGAPVVVGMTTDLPDPFPIARVRVTEAQLADAAKALAPGPLTRLPRSVFEAKVRAAGNAVLAGKAQPRLVEARYTAAAAGASLAGTVEWTITHGGRGPALLPLDPLKLALGEPVWADGAPAAVGAFTGLPGGVGVWVPGPGRHVLRAKWTAAASGPPAERVFDLRLPPCPASVLDLELAADRTPTAGPDVLLTGPLHGAPAGKKSWRLRFGEKARPDLVVRGPAGAGSGMPVVYVAATRYDLTPGEVACEFDLDLRAAREPLAEWAFAPSPGLRVLEVTVNNRAGWRTDAVTNELRVSLRQPAASAKVRVTAVAALRAGAGAPAPLPTLRPVDGLPTQEQADVHVAAGLDLAGWEPGDFRITDAATGADGGRVLAMAGTLLPAGSDQPTRRPPAVRVSDAGPLFDSTEDVVWVADAGPTHLNAIVRLRVRRGPLFRVTVRPTPGFTLGRVTTDPADGLASARPGPAGAVTVEFARPLAAGQEIGLTLEFRGPAVPAGPVARLPFPGVAVVGAAERQGCVRVVAAPAWEAYPVVPVLPVPHAEPADVPHLPHESFRHAYRGPEPAGYLLLAAVRPSFASSVDTRIDFTNGQMTATSVVRLDVSAGLVGGVAVVDPAGGTGRTWKVADGSNTVAAATSARLGGLSAAMALLGGNGLGPFAASAAAGRLEPGTTWLVRFARPVEGELVLETTAVLGTGLSHTEAARRAAAWTGLAVFGASSRATRTDLPPALGGAAHAAPERAEWVVGDLVLTTECGTHDQSATLRGTVSGRGGNELPVRIPPGAAVRWATVAGKLVDPASLARTDLRLPVPTGDGPVAVELRYRLPREPRGVAWQVTSPLPEVAGATDGARRAWLYGPGVTAAWPFGRDADDTAVVIPVPLATAAGFGLAALVFGLGWVGVRSAHRSAGFALLTLLAAAGVAVSVGPAAWARVGWPVLGVGLPAALAVVLVRGRLPRRAAAVATIITAAVGVSAQTGGADVVLVLTGADGETVLAPPALLDRLEALANPAAPAPVVASAAYDGRVDDGLARVTAAYTVQAFGGGEQSVLLPLADVRLERVAVNGAAANPAALGGGRYAVPLPGPGRHAVEVRFAVPVGGSVGEREVKFGVPEVPDARLTFAAPPAARQVQAVGRFGEQRQAGDPTRIAAELGALKTVSVRWRDAPTGAGKTTVREGCVWDVSEAGAVLTACYDIRPDAAAGFRFDLPPGLEPVRVAARGLDAAGGAAAVQSWDVTAEKGGGRTLRVDLAAPADGRVLVTVECHARAAPTAQPVLRFPKPLGMQPTGGVYGLRPAGVTVGGVPRAGVIDFAADGLVREFGSVPELRLVLVPGLQAFSPRPDGDPPELRPLLRVTTDPGTVRLEAAWGADVRVAAGAGTLTWTSAEPAALLEFELAARVREIRSADLAGWAQAGERVQVWFRKPVTAAAVEWFADATPGGKGADEVVFEPPLPRPIGASVGATALRVRPAEGVGLAVERDAGWTAERLGDGREWGFKAPGAAAPVRVQLATTRVGRVAGCGLLDLTATEPTYRVAVDLPVAAGRPANVRVRVSGLPSGTVPEFESLAGAKVTGRRSEDDEAAWDVDLPSPSSSLRVVVSVRLPSAWVGPLPTVWAGAGDAVPGDASVVRFVGRIGRPAARLIGATEATPIEYAEARAIWPGEVERLRRTGGELFSAGGPVTLEFLAPAPVPVLPAASPPPVVTAPAPHAAPPPGAAEAAGWLLAMLAVGVLFARLPQATWPEQVAALAALFGHAVAGVSFVGLGVWVTARAVWAADRWRRVNS</sequence>
<evidence type="ECO:0000256" key="1">
    <source>
        <dbReference type="SAM" id="Phobius"/>
    </source>
</evidence>
<feature type="transmembrane region" description="Helical" evidence="1">
    <location>
        <begin position="965"/>
        <end position="983"/>
    </location>
</feature>
<keyword evidence="1" id="KW-1133">Transmembrane helix</keyword>
<dbReference type="EMBL" id="CP036273">
    <property type="protein sequence ID" value="QDU22549.1"/>
    <property type="molecule type" value="Genomic_DNA"/>
</dbReference>
<protein>
    <submittedName>
        <fullName evidence="3">Uncharacterized protein</fullName>
    </submittedName>
</protein>